<dbReference type="Proteomes" id="UP000034076">
    <property type="component" value="Unassembled WGS sequence"/>
</dbReference>
<dbReference type="CDD" id="cd06503">
    <property type="entry name" value="ATP-synt_Fo_b"/>
    <property type="match status" value="1"/>
</dbReference>
<dbReference type="GO" id="GO:0044781">
    <property type="term" value="P:bacterial-type flagellum organization"/>
    <property type="evidence" value="ECO:0007669"/>
    <property type="project" value="UniProtKB-KW"/>
</dbReference>
<reference evidence="9 10" key="1">
    <citation type="submission" date="2015-04" db="EMBL/GenBank/DDBJ databases">
        <title>Draft genome sequence of bacteremic isolate Catabacter hongkongensis type strain HKU16T.</title>
        <authorList>
            <person name="Lau S.K."/>
            <person name="Teng J.L."/>
            <person name="Huang Y."/>
            <person name="Curreem S.O."/>
            <person name="Tsui S.K."/>
            <person name="Woo P.C."/>
        </authorList>
    </citation>
    <scope>NUCLEOTIDE SEQUENCE [LARGE SCALE GENOMIC DNA]</scope>
    <source>
        <strain evidence="9 10">HKU16</strain>
    </source>
</reference>
<keyword evidence="6" id="KW-1006">Bacterial flagellum protein export</keyword>
<comment type="caution">
    <text evidence="9">The sequence shown here is derived from an EMBL/GenBank/DDBJ whole genome shotgun (WGS) entry which is preliminary data.</text>
</comment>
<gene>
    <name evidence="9" type="ORF">CHK_0961</name>
</gene>
<evidence type="ECO:0000256" key="7">
    <source>
        <dbReference type="SAM" id="MobiDB-lite"/>
    </source>
</evidence>
<evidence type="ECO:0000256" key="2">
    <source>
        <dbReference type="ARBA" id="ARBA00006602"/>
    </source>
</evidence>
<dbReference type="InterPro" id="IPR051472">
    <property type="entry name" value="T3SS_Stator/FliH"/>
</dbReference>
<dbReference type="AlphaFoldDB" id="A0A0M2NG12"/>
<keyword evidence="4" id="KW-1005">Bacterial flagellum biogenesis</keyword>
<proteinExistence type="inferred from homology"/>
<dbReference type="InterPro" id="IPR018035">
    <property type="entry name" value="Flagellar_FliH/T3SS_HrpE"/>
</dbReference>
<protein>
    <submittedName>
        <fullName evidence="9">Flagellar assembly protein FliH</fullName>
    </submittedName>
</protein>
<dbReference type="PANTHER" id="PTHR34982:SF1">
    <property type="entry name" value="FLAGELLAR ASSEMBLY PROTEIN FLIH"/>
    <property type="match status" value="1"/>
</dbReference>
<keyword evidence="10" id="KW-1185">Reference proteome</keyword>
<evidence type="ECO:0000256" key="4">
    <source>
        <dbReference type="ARBA" id="ARBA00022795"/>
    </source>
</evidence>
<dbReference type="RefSeq" id="WP_046442883.1">
    <property type="nucleotide sequence ID" value="NZ_LAYJ01000076.1"/>
</dbReference>
<comment type="similarity">
    <text evidence="2">Belongs to the FliH family.</text>
</comment>
<evidence type="ECO:0000256" key="6">
    <source>
        <dbReference type="ARBA" id="ARBA00023225"/>
    </source>
</evidence>
<keyword evidence="9" id="KW-0282">Flagellum</keyword>
<evidence type="ECO:0000313" key="10">
    <source>
        <dbReference type="Proteomes" id="UP000034076"/>
    </source>
</evidence>
<evidence type="ECO:0000256" key="5">
    <source>
        <dbReference type="ARBA" id="ARBA00022927"/>
    </source>
</evidence>
<evidence type="ECO:0000256" key="3">
    <source>
        <dbReference type="ARBA" id="ARBA00022448"/>
    </source>
</evidence>
<keyword evidence="9" id="KW-0969">Cilium</keyword>
<evidence type="ECO:0000259" key="8">
    <source>
        <dbReference type="Pfam" id="PF02108"/>
    </source>
</evidence>
<feature type="domain" description="Flagellar assembly protein FliH/Type III secretion system HrpE" evidence="8">
    <location>
        <begin position="113"/>
        <end position="240"/>
    </location>
</feature>
<keyword evidence="9" id="KW-0966">Cell projection</keyword>
<dbReference type="PANTHER" id="PTHR34982">
    <property type="entry name" value="YOP PROTEINS TRANSLOCATION PROTEIN L"/>
    <property type="match status" value="1"/>
</dbReference>
<dbReference type="GO" id="GO:0005829">
    <property type="term" value="C:cytosol"/>
    <property type="evidence" value="ECO:0007669"/>
    <property type="project" value="TreeGrafter"/>
</dbReference>
<accession>A0A0M2NG12</accession>
<evidence type="ECO:0000256" key="1">
    <source>
        <dbReference type="ARBA" id="ARBA00003041"/>
    </source>
</evidence>
<dbReference type="Pfam" id="PF02108">
    <property type="entry name" value="FliH"/>
    <property type="match status" value="1"/>
</dbReference>
<sequence>MFRIDKHSLTAEDTYSAEMVELPKLEDLVELVSTFQEEEITQEQEEPDASPAEKKQSELARLEAEIQKAKKQAELIIAGAQEQAEQIRRDAQAQGYQDGLSGAAEAAATERQKEKEAAEQALMTLVRAKEQMMDGVEESVLDISLYIAEHIVKQKLDQSEEAFLNVLNDTLSRVQSDSDMILKVSKHEYEYLFAKEEEYVTELRNFGITVKQDLSLQKGDCVIETEYGTIRSGVRTQLKRMGYALREVG</sequence>
<organism evidence="9 10">
    <name type="scientific">Christensenella hongkongensis</name>
    <dbReference type="NCBI Taxonomy" id="270498"/>
    <lineage>
        <taxon>Bacteria</taxon>
        <taxon>Bacillati</taxon>
        <taxon>Bacillota</taxon>
        <taxon>Clostridia</taxon>
        <taxon>Christensenellales</taxon>
        <taxon>Christensenellaceae</taxon>
        <taxon>Christensenella</taxon>
    </lineage>
</organism>
<keyword evidence="3" id="KW-0813">Transport</keyword>
<feature type="compositionally biased region" description="Acidic residues" evidence="7">
    <location>
        <begin position="37"/>
        <end position="48"/>
    </location>
</feature>
<feature type="region of interest" description="Disordered" evidence="7">
    <location>
        <begin position="88"/>
        <end position="115"/>
    </location>
</feature>
<dbReference type="STRING" id="270498.CHK_0961"/>
<dbReference type="EMBL" id="LAYJ01000076">
    <property type="protein sequence ID" value="KKI51469.1"/>
    <property type="molecule type" value="Genomic_DNA"/>
</dbReference>
<dbReference type="GO" id="GO:0015031">
    <property type="term" value="P:protein transport"/>
    <property type="evidence" value="ECO:0007669"/>
    <property type="project" value="UniProtKB-KW"/>
</dbReference>
<feature type="region of interest" description="Disordered" evidence="7">
    <location>
        <begin position="37"/>
        <end position="58"/>
    </location>
</feature>
<comment type="function">
    <text evidence="1">Needed for flagellar regrowth and assembly.</text>
</comment>
<dbReference type="OrthoDB" id="2375163at2"/>
<name>A0A0M2NG12_9FIRM</name>
<keyword evidence="5" id="KW-0653">Protein transport</keyword>
<evidence type="ECO:0000313" key="9">
    <source>
        <dbReference type="EMBL" id="KKI51469.1"/>
    </source>
</evidence>